<keyword evidence="4" id="KW-1185">Reference proteome</keyword>
<feature type="region of interest" description="Disordered" evidence="1">
    <location>
        <begin position="76"/>
        <end position="126"/>
    </location>
</feature>
<feature type="region of interest" description="Disordered" evidence="1">
    <location>
        <begin position="140"/>
        <end position="159"/>
    </location>
</feature>
<feature type="compositionally biased region" description="Polar residues" evidence="1">
    <location>
        <begin position="140"/>
        <end position="152"/>
    </location>
</feature>
<dbReference type="RefSeq" id="WP_134116368.1">
    <property type="nucleotide sequence ID" value="NZ_SODF01000001.1"/>
</dbReference>
<feature type="transmembrane region" description="Helical" evidence="2">
    <location>
        <begin position="41"/>
        <end position="62"/>
    </location>
</feature>
<dbReference type="EMBL" id="SODF01000001">
    <property type="protein sequence ID" value="TDW22492.1"/>
    <property type="molecule type" value="Genomic_DNA"/>
</dbReference>
<evidence type="ECO:0000256" key="2">
    <source>
        <dbReference type="SAM" id="Phobius"/>
    </source>
</evidence>
<proteinExistence type="predicted"/>
<dbReference type="OrthoDB" id="3821205at2"/>
<sequence>MNEEDLNEAFHDVIVRSSPPASMDPARALEQARRVRKRRRVAWGGVAVVTLTVGVGAGPALVANFTGGPADQLVANGGGTTQPVATPSGATPSVSKPVSTVPPTTTPTTRKSGDPWPEGQVDRTATAGPRAVRAVTLMNDLSSSVPPGSSTPDLKYPDGRAMRWPQSQYASNDGEQDYWEYQAIIPVQKDDRVGQLLVESTTPDGKPATDLCKLAKQFWGGTGSCTIMNVGGKKVGVVTDSGRGSYDQWAAYRYGDGTVVYLAQAKKTDNPARSPLTQPVFTTHQLAELVTSPKFKISS</sequence>
<protein>
    <submittedName>
        <fullName evidence="3">Uncharacterized protein</fullName>
    </submittedName>
</protein>
<reference evidence="3 4" key="1">
    <citation type="submission" date="2019-03" db="EMBL/GenBank/DDBJ databases">
        <title>Genomic Encyclopedia of Type Strains, Phase III (KMG-III): the genomes of soil and plant-associated and newly described type strains.</title>
        <authorList>
            <person name="Whitman W."/>
        </authorList>
    </citation>
    <scope>NUCLEOTIDE SEQUENCE [LARGE SCALE GENOMIC DNA]</scope>
    <source>
        <strain evidence="3 4">VKM Ac-2570</strain>
    </source>
</reference>
<comment type="caution">
    <text evidence="3">The sequence shown here is derived from an EMBL/GenBank/DDBJ whole genome shotgun (WGS) entry which is preliminary data.</text>
</comment>
<gene>
    <name evidence="3" type="ORF">EV650_1329</name>
</gene>
<accession>A0A4R7ZWY8</accession>
<keyword evidence="2" id="KW-0812">Transmembrane</keyword>
<name>A0A4R7ZWY8_9ACTN</name>
<evidence type="ECO:0000256" key="1">
    <source>
        <dbReference type="SAM" id="MobiDB-lite"/>
    </source>
</evidence>
<evidence type="ECO:0000313" key="4">
    <source>
        <dbReference type="Proteomes" id="UP000295447"/>
    </source>
</evidence>
<feature type="compositionally biased region" description="Polar residues" evidence="1">
    <location>
        <begin position="81"/>
        <end position="90"/>
    </location>
</feature>
<dbReference type="AlphaFoldDB" id="A0A4R7ZWY8"/>
<keyword evidence="2" id="KW-1133">Transmembrane helix</keyword>
<feature type="compositionally biased region" description="Low complexity" evidence="1">
    <location>
        <begin position="91"/>
        <end position="109"/>
    </location>
</feature>
<dbReference type="Proteomes" id="UP000295447">
    <property type="component" value="Unassembled WGS sequence"/>
</dbReference>
<organism evidence="3 4">
    <name type="scientific">Kribbella kalugense</name>
    <dbReference type="NCBI Taxonomy" id="2512221"/>
    <lineage>
        <taxon>Bacteria</taxon>
        <taxon>Bacillati</taxon>
        <taxon>Actinomycetota</taxon>
        <taxon>Actinomycetes</taxon>
        <taxon>Propionibacteriales</taxon>
        <taxon>Kribbellaceae</taxon>
        <taxon>Kribbella</taxon>
    </lineage>
</organism>
<evidence type="ECO:0000313" key="3">
    <source>
        <dbReference type="EMBL" id="TDW22492.1"/>
    </source>
</evidence>
<keyword evidence="2" id="KW-0472">Membrane</keyword>